<protein>
    <recommendedName>
        <fullName evidence="3">Protein kinase domain-containing protein</fullName>
    </recommendedName>
</protein>
<proteinExistence type="predicted"/>
<accession>B8AWX9</accession>
<dbReference type="STRING" id="39946.B8AWX9"/>
<sequence>MPPTPPPELDLLDTEPEFAEVDPTARYGRYTEVLGKGAFKTVYPSSHARFLGFDVRFRMVPGPLCCV</sequence>
<organism evidence="1 2">
    <name type="scientific">Oryza sativa subsp. indica</name>
    <name type="common">Rice</name>
    <dbReference type="NCBI Taxonomy" id="39946"/>
    <lineage>
        <taxon>Eukaryota</taxon>
        <taxon>Viridiplantae</taxon>
        <taxon>Streptophyta</taxon>
        <taxon>Embryophyta</taxon>
        <taxon>Tracheophyta</taxon>
        <taxon>Spermatophyta</taxon>
        <taxon>Magnoliopsida</taxon>
        <taxon>Liliopsida</taxon>
        <taxon>Poales</taxon>
        <taxon>Poaceae</taxon>
        <taxon>BOP clade</taxon>
        <taxon>Oryzoideae</taxon>
        <taxon>Oryzeae</taxon>
        <taxon>Oryzinae</taxon>
        <taxon>Oryza</taxon>
        <taxon>Oryza sativa</taxon>
    </lineage>
</organism>
<evidence type="ECO:0008006" key="3">
    <source>
        <dbReference type="Google" id="ProtNLM"/>
    </source>
</evidence>
<gene>
    <name evidence="1" type="ORF">OsI_18152</name>
</gene>
<name>B8AWX9_ORYSI</name>
<dbReference type="AlphaFoldDB" id="B8AWX9"/>
<dbReference type="EMBL" id="CM000130">
    <property type="protein sequence ID" value="EEC78378.1"/>
    <property type="molecule type" value="Genomic_DNA"/>
</dbReference>
<dbReference type="Gene3D" id="3.30.200.20">
    <property type="entry name" value="Phosphorylase Kinase, domain 1"/>
    <property type="match status" value="1"/>
</dbReference>
<evidence type="ECO:0000313" key="1">
    <source>
        <dbReference type="EMBL" id="EEC78378.1"/>
    </source>
</evidence>
<dbReference type="Gramene" id="BGIOSGA019030-TA">
    <property type="protein sequence ID" value="BGIOSGA019030-PA"/>
    <property type="gene ID" value="BGIOSGA019030"/>
</dbReference>
<dbReference type="Proteomes" id="UP000007015">
    <property type="component" value="Chromosome 5"/>
</dbReference>
<reference evidence="1 2" key="1">
    <citation type="journal article" date="2005" name="PLoS Biol.">
        <title>The genomes of Oryza sativa: a history of duplications.</title>
        <authorList>
            <person name="Yu J."/>
            <person name="Wang J."/>
            <person name="Lin W."/>
            <person name="Li S."/>
            <person name="Li H."/>
            <person name="Zhou J."/>
            <person name="Ni P."/>
            <person name="Dong W."/>
            <person name="Hu S."/>
            <person name="Zeng C."/>
            <person name="Zhang J."/>
            <person name="Zhang Y."/>
            <person name="Li R."/>
            <person name="Xu Z."/>
            <person name="Li S."/>
            <person name="Li X."/>
            <person name="Zheng H."/>
            <person name="Cong L."/>
            <person name="Lin L."/>
            <person name="Yin J."/>
            <person name="Geng J."/>
            <person name="Li G."/>
            <person name="Shi J."/>
            <person name="Liu J."/>
            <person name="Lv H."/>
            <person name="Li J."/>
            <person name="Wang J."/>
            <person name="Deng Y."/>
            <person name="Ran L."/>
            <person name="Shi X."/>
            <person name="Wang X."/>
            <person name="Wu Q."/>
            <person name="Li C."/>
            <person name="Ren X."/>
            <person name="Wang J."/>
            <person name="Wang X."/>
            <person name="Li D."/>
            <person name="Liu D."/>
            <person name="Zhang X."/>
            <person name="Ji Z."/>
            <person name="Zhao W."/>
            <person name="Sun Y."/>
            <person name="Zhang Z."/>
            <person name="Bao J."/>
            <person name="Han Y."/>
            <person name="Dong L."/>
            <person name="Ji J."/>
            <person name="Chen P."/>
            <person name="Wu S."/>
            <person name="Liu J."/>
            <person name="Xiao Y."/>
            <person name="Bu D."/>
            <person name="Tan J."/>
            <person name="Yang L."/>
            <person name="Ye C."/>
            <person name="Zhang J."/>
            <person name="Xu J."/>
            <person name="Zhou Y."/>
            <person name="Yu Y."/>
            <person name="Zhang B."/>
            <person name="Zhuang S."/>
            <person name="Wei H."/>
            <person name="Liu B."/>
            <person name="Lei M."/>
            <person name="Yu H."/>
            <person name="Li Y."/>
            <person name="Xu H."/>
            <person name="Wei S."/>
            <person name="He X."/>
            <person name="Fang L."/>
            <person name="Zhang Z."/>
            <person name="Zhang Y."/>
            <person name="Huang X."/>
            <person name="Su Z."/>
            <person name="Tong W."/>
            <person name="Li J."/>
            <person name="Tong Z."/>
            <person name="Li S."/>
            <person name="Ye J."/>
            <person name="Wang L."/>
            <person name="Fang L."/>
            <person name="Lei T."/>
            <person name="Chen C."/>
            <person name="Chen H."/>
            <person name="Xu Z."/>
            <person name="Li H."/>
            <person name="Huang H."/>
            <person name="Zhang F."/>
            <person name="Xu H."/>
            <person name="Li N."/>
            <person name="Zhao C."/>
            <person name="Li S."/>
            <person name="Dong L."/>
            <person name="Huang Y."/>
            <person name="Li L."/>
            <person name="Xi Y."/>
            <person name="Qi Q."/>
            <person name="Li W."/>
            <person name="Zhang B."/>
            <person name="Hu W."/>
            <person name="Zhang Y."/>
            <person name="Tian X."/>
            <person name="Jiao Y."/>
            <person name="Liang X."/>
            <person name="Jin J."/>
            <person name="Gao L."/>
            <person name="Zheng W."/>
            <person name="Hao B."/>
            <person name="Liu S."/>
            <person name="Wang W."/>
            <person name="Yuan L."/>
            <person name="Cao M."/>
            <person name="McDermott J."/>
            <person name="Samudrala R."/>
            <person name="Wang J."/>
            <person name="Wong G.K."/>
            <person name="Yang H."/>
        </authorList>
    </citation>
    <scope>NUCLEOTIDE SEQUENCE [LARGE SCALE GENOMIC DNA]</scope>
    <source>
        <strain evidence="2">cv. 93-11</strain>
    </source>
</reference>
<evidence type="ECO:0000313" key="2">
    <source>
        <dbReference type="Proteomes" id="UP000007015"/>
    </source>
</evidence>
<dbReference type="HOGENOM" id="CLU_2816985_0_0_1"/>
<keyword evidence="2" id="KW-1185">Reference proteome</keyword>